<dbReference type="EMBL" id="DSUH01000081">
    <property type="protein sequence ID" value="HGU31965.1"/>
    <property type="molecule type" value="Genomic_DNA"/>
</dbReference>
<evidence type="ECO:0000256" key="1">
    <source>
        <dbReference type="ARBA" id="ARBA00004196"/>
    </source>
</evidence>
<protein>
    <submittedName>
        <fullName evidence="7">HlyD family efflux transporter periplasmic adaptor subunit</fullName>
    </submittedName>
</protein>
<feature type="domain" description="Multidrug resistance protein MdtA-like barrel-sandwich hybrid" evidence="5">
    <location>
        <begin position="61"/>
        <end position="230"/>
    </location>
</feature>
<keyword evidence="2 3" id="KW-0175">Coiled coil</keyword>
<proteinExistence type="predicted"/>
<feature type="domain" description="CusB-like beta-barrel" evidence="6">
    <location>
        <begin position="247"/>
        <end position="321"/>
    </location>
</feature>
<dbReference type="PANTHER" id="PTHR32347">
    <property type="entry name" value="EFFLUX SYSTEM COMPONENT YKNX-RELATED"/>
    <property type="match status" value="1"/>
</dbReference>
<comment type="subcellular location">
    <subcellularLocation>
        <location evidence="1">Cell envelope</location>
    </subcellularLocation>
</comment>
<dbReference type="SUPFAM" id="SSF111369">
    <property type="entry name" value="HlyD-like secretion proteins"/>
    <property type="match status" value="3"/>
</dbReference>
<dbReference type="PANTHER" id="PTHR32347:SF14">
    <property type="entry name" value="EFFLUX SYSTEM COMPONENT YKNX-RELATED"/>
    <property type="match status" value="1"/>
</dbReference>
<dbReference type="Pfam" id="PF25954">
    <property type="entry name" value="Beta-barrel_RND_2"/>
    <property type="match status" value="1"/>
</dbReference>
<name>A0A7C4MPK3_9BACT</name>
<dbReference type="GO" id="GO:0030313">
    <property type="term" value="C:cell envelope"/>
    <property type="evidence" value="ECO:0007669"/>
    <property type="project" value="UniProtKB-SubCell"/>
</dbReference>
<feature type="coiled-coil region" evidence="3">
    <location>
        <begin position="112"/>
        <end position="201"/>
    </location>
</feature>
<dbReference type="Gene3D" id="1.10.287.470">
    <property type="entry name" value="Helix hairpin bin"/>
    <property type="match status" value="1"/>
</dbReference>
<sequence length="441" mass="48032">MNSTWKRLAVVVVAAAVLVAGYVYWKQSEAPAKTAFRTATVQRGDLFVGISATGTVEPEEVIDVGAQIAGQIKSFGKDRRGKPVDYGSEVKAGMVLARIDDSLYQADEARAAADLRQQKALLKRSQADLEQVKAKFRQAKKDWERAKQLGPSDALSATSFDAYQAAYEAAQAAVQVAEASVQQAKAAVAVAQATHDRARKNLGYCTIKSPVNGIIIDRRVNIGQTVVASLNAPSLFLIAKDLRKMQVWVAVNEADIGKIHPGQAVRYTVDAFPGEQFEGVVGKIRLNAVMSQNVVTYVVEVLTDNELGRLLPYLTANVKFEIENRRNVLLVPNAALKWSPRPELIDPAYRKDKSGQQSKESTEARRPEEKRSVLWTPGPAGMLVPVGVEEGPTDGMMTEVRGKHVREGLAVVIGVQTGDKAGANQQATNPFVPQFFRSRSH</sequence>
<evidence type="ECO:0000256" key="3">
    <source>
        <dbReference type="SAM" id="Coils"/>
    </source>
</evidence>
<evidence type="ECO:0000256" key="2">
    <source>
        <dbReference type="ARBA" id="ARBA00023054"/>
    </source>
</evidence>
<comment type="caution">
    <text evidence="7">The sequence shown here is derived from an EMBL/GenBank/DDBJ whole genome shotgun (WGS) entry which is preliminary data.</text>
</comment>
<dbReference type="InterPro" id="IPR058625">
    <property type="entry name" value="MdtA-like_BSH"/>
</dbReference>
<evidence type="ECO:0000259" key="5">
    <source>
        <dbReference type="Pfam" id="PF25917"/>
    </source>
</evidence>
<gene>
    <name evidence="7" type="ORF">ENS29_03810</name>
</gene>
<evidence type="ECO:0000256" key="4">
    <source>
        <dbReference type="SAM" id="MobiDB-lite"/>
    </source>
</evidence>
<dbReference type="InterPro" id="IPR058792">
    <property type="entry name" value="Beta-barrel_RND_2"/>
</dbReference>
<dbReference type="Gene3D" id="2.40.30.170">
    <property type="match status" value="1"/>
</dbReference>
<evidence type="ECO:0000313" key="7">
    <source>
        <dbReference type="EMBL" id="HGU31965.1"/>
    </source>
</evidence>
<evidence type="ECO:0000259" key="6">
    <source>
        <dbReference type="Pfam" id="PF25954"/>
    </source>
</evidence>
<organism evidence="7">
    <name type="scientific">Desulfatirhabdium butyrativorans</name>
    <dbReference type="NCBI Taxonomy" id="340467"/>
    <lineage>
        <taxon>Bacteria</taxon>
        <taxon>Pseudomonadati</taxon>
        <taxon>Thermodesulfobacteriota</taxon>
        <taxon>Desulfobacteria</taxon>
        <taxon>Desulfobacterales</taxon>
        <taxon>Desulfatirhabdiaceae</taxon>
        <taxon>Desulfatirhabdium</taxon>
    </lineage>
</organism>
<reference evidence="7" key="1">
    <citation type="journal article" date="2020" name="mSystems">
        <title>Genome- and Community-Level Interaction Insights into Carbon Utilization and Element Cycling Functions of Hydrothermarchaeota in Hydrothermal Sediment.</title>
        <authorList>
            <person name="Zhou Z."/>
            <person name="Liu Y."/>
            <person name="Xu W."/>
            <person name="Pan J."/>
            <person name="Luo Z.H."/>
            <person name="Li M."/>
        </authorList>
    </citation>
    <scope>NUCLEOTIDE SEQUENCE [LARGE SCALE GENOMIC DNA]</scope>
    <source>
        <strain evidence="7">SpSt-477</strain>
    </source>
</reference>
<dbReference type="InterPro" id="IPR050465">
    <property type="entry name" value="UPF0194_transport"/>
</dbReference>
<dbReference type="AlphaFoldDB" id="A0A7C4MPK3"/>
<dbReference type="Pfam" id="PF25917">
    <property type="entry name" value="BSH_RND"/>
    <property type="match status" value="1"/>
</dbReference>
<accession>A0A7C4MPK3</accession>
<dbReference type="Gene3D" id="2.40.50.100">
    <property type="match status" value="1"/>
</dbReference>
<feature type="compositionally biased region" description="Basic and acidic residues" evidence="4">
    <location>
        <begin position="348"/>
        <end position="372"/>
    </location>
</feature>
<feature type="region of interest" description="Disordered" evidence="4">
    <location>
        <begin position="346"/>
        <end position="376"/>
    </location>
</feature>